<dbReference type="KEGG" id="rpod:E0E05_03845"/>
<dbReference type="InterPro" id="IPR012347">
    <property type="entry name" value="Ferritin-like"/>
</dbReference>
<accession>A0A4P6UXD8</accession>
<sequence>MHARLREPAAKGNVMNRDDLIPSSLKADGSLSELATLQVRHVDAANGMKTGLDRAKPEVAPILAELVEMHDTMADQSARILADHGGEPDPDGSWMSWVHEGVMAARGLFDGVDKDALPGLIDGEKRVLEQARKVLAQDLWSDSERSTLIGQRDRLEAAIARLRHGA</sequence>
<dbReference type="EMBL" id="CP036532">
    <property type="protein sequence ID" value="QBK29807.1"/>
    <property type="molecule type" value="Genomic_DNA"/>
</dbReference>
<evidence type="ECO:0000259" key="1">
    <source>
        <dbReference type="Pfam" id="PF09537"/>
    </source>
</evidence>
<feature type="domain" description="DUF2383" evidence="1">
    <location>
        <begin position="32"/>
        <end position="136"/>
    </location>
</feature>
<gene>
    <name evidence="2" type="ORF">E0E05_03845</name>
</gene>
<reference evidence="2 3" key="1">
    <citation type="journal article" date="2017" name="Int. J. Syst. Evol. Microbiol.">
        <title>Roseitalea porphyridii gen. nov., sp. nov., isolated from a red alga, and reclassification of Hoeflea suaedae Chung et al. 2013 as Pseudohoeflea suaedae gen. nov., comb. nov.</title>
        <authorList>
            <person name="Hyeon J.W."/>
            <person name="Jeong S.E."/>
            <person name="Baek K."/>
            <person name="Jeon C.O."/>
        </authorList>
    </citation>
    <scope>NUCLEOTIDE SEQUENCE [LARGE SCALE GENOMIC DNA]</scope>
    <source>
        <strain evidence="2 3">MA7-20</strain>
    </source>
</reference>
<keyword evidence="3" id="KW-1185">Reference proteome</keyword>
<dbReference type="Pfam" id="PF09537">
    <property type="entry name" value="DUF2383"/>
    <property type="match status" value="1"/>
</dbReference>
<dbReference type="AlphaFoldDB" id="A0A4P6UXD8"/>
<protein>
    <submittedName>
        <fullName evidence="2">DUF2383 domain-containing protein</fullName>
    </submittedName>
</protein>
<organism evidence="2 3">
    <name type="scientific">Roseitalea porphyridii</name>
    <dbReference type="NCBI Taxonomy" id="1852022"/>
    <lineage>
        <taxon>Bacteria</taxon>
        <taxon>Pseudomonadati</taxon>
        <taxon>Pseudomonadota</taxon>
        <taxon>Alphaproteobacteria</taxon>
        <taxon>Hyphomicrobiales</taxon>
        <taxon>Ahrensiaceae</taxon>
        <taxon>Roseitalea</taxon>
    </lineage>
</organism>
<dbReference type="Gene3D" id="1.20.1260.10">
    <property type="match status" value="1"/>
</dbReference>
<dbReference type="Proteomes" id="UP000293719">
    <property type="component" value="Chromosome"/>
</dbReference>
<evidence type="ECO:0000313" key="3">
    <source>
        <dbReference type="Proteomes" id="UP000293719"/>
    </source>
</evidence>
<dbReference type="InterPro" id="IPR019052">
    <property type="entry name" value="DUF2383"/>
</dbReference>
<proteinExistence type="predicted"/>
<evidence type="ECO:0000313" key="2">
    <source>
        <dbReference type="EMBL" id="QBK29807.1"/>
    </source>
</evidence>
<name>A0A4P6UXD8_9HYPH</name>